<evidence type="ECO:0000259" key="1">
    <source>
        <dbReference type="Pfam" id="PF03108"/>
    </source>
</evidence>
<protein>
    <recommendedName>
        <fullName evidence="1">Transposase MuDR plant domain-containing protein</fullName>
    </recommendedName>
</protein>
<sequence length="231" mass="26332">MFNSKHLTFIEFELFLIPIDIQFLEDAPSSLLGFNQQNIGDPVEENYEENNFVLVEENFEEDIVVGDVATDGSVVDNDYQVNEESEDDSDVSLMNENGENYMDHYEGDGDERIVVVSSDEETALTRVATYCQNHQWAQNPNGTISFEAGQIFRFAKITREVIEKYAIQEGFTFKKTKNDRYRYIVTCNNDACDWTPHASCLTDGVTFIIRSVQGSHSMCLRLVENKEATSP</sequence>
<organism evidence="2 3">
    <name type="scientific">Acer negundo</name>
    <name type="common">Box elder</name>
    <dbReference type="NCBI Taxonomy" id="4023"/>
    <lineage>
        <taxon>Eukaryota</taxon>
        <taxon>Viridiplantae</taxon>
        <taxon>Streptophyta</taxon>
        <taxon>Embryophyta</taxon>
        <taxon>Tracheophyta</taxon>
        <taxon>Spermatophyta</taxon>
        <taxon>Magnoliopsida</taxon>
        <taxon>eudicotyledons</taxon>
        <taxon>Gunneridae</taxon>
        <taxon>Pentapetalae</taxon>
        <taxon>rosids</taxon>
        <taxon>malvids</taxon>
        <taxon>Sapindales</taxon>
        <taxon>Sapindaceae</taxon>
        <taxon>Hippocastanoideae</taxon>
        <taxon>Acereae</taxon>
        <taxon>Acer</taxon>
    </lineage>
</organism>
<dbReference type="Proteomes" id="UP001064489">
    <property type="component" value="Chromosome 7"/>
</dbReference>
<reference evidence="2" key="2">
    <citation type="submission" date="2023-02" db="EMBL/GenBank/DDBJ databases">
        <authorList>
            <person name="Swenson N.G."/>
            <person name="Wegrzyn J.L."/>
            <person name="Mcevoy S.L."/>
        </authorList>
    </citation>
    <scope>NUCLEOTIDE SEQUENCE</scope>
    <source>
        <strain evidence="2">91603</strain>
        <tissue evidence="2">Leaf</tissue>
    </source>
</reference>
<dbReference type="InterPro" id="IPR004332">
    <property type="entry name" value="Transposase_MuDR"/>
</dbReference>
<accession>A0AAD5ILE7</accession>
<name>A0AAD5ILE7_ACENE</name>
<feature type="domain" description="Transposase MuDR plant" evidence="1">
    <location>
        <begin position="146"/>
        <end position="209"/>
    </location>
</feature>
<dbReference type="Pfam" id="PF03108">
    <property type="entry name" value="DBD_Tnp_Mut"/>
    <property type="match status" value="1"/>
</dbReference>
<keyword evidence="3" id="KW-1185">Reference proteome</keyword>
<evidence type="ECO:0000313" key="3">
    <source>
        <dbReference type="Proteomes" id="UP001064489"/>
    </source>
</evidence>
<dbReference type="EMBL" id="JAJSOW010000104">
    <property type="protein sequence ID" value="KAI9168786.1"/>
    <property type="molecule type" value="Genomic_DNA"/>
</dbReference>
<proteinExistence type="predicted"/>
<comment type="caution">
    <text evidence="2">The sequence shown here is derived from an EMBL/GenBank/DDBJ whole genome shotgun (WGS) entry which is preliminary data.</text>
</comment>
<reference evidence="2" key="1">
    <citation type="journal article" date="2022" name="Plant J.">
        <title>Strategies of tolerance reflected in two North American maple genomes.</title>
        <authorList>
            <person name="McEvoy S.L."/>
            <person name="Sezen U.U."/>
            <person name="Trouern-Trend A."/>
            <person name="McMahon S.M."/>
            <person name="Schaberg P.G."/>
            <person name="Yang J."/>
            <person name="Wegrzyn J.L."/>
            <person name="Swenson N.G."/>
        </authorList>
    </citation>
    <scope>NUCLEOTIDE SEQUENCE</scope>
    <source>
        <strain evidence="2">91603</strain>
    </source>
</reference>
<gene>
    <name evidence="2" type="ORF">LWI28_001938</name>
</gene>
<dbReference type="AlphaFoldDB" id="A0AAD5ILE7"/>
<evidence type="ECO:0000313" key="2">
    <source>
        <dbReference type="EMBL" id="KAI9168786.1"/>
    </source>
</evidence>